<dbReference type="Gene3D" id="3.40.50.1820">
    <property type="entry name" value="alpha/beta hydrolase"/>
    <property type="match status" value="1"/>
</dbReference>
<evidence type="ECO:0000259" key="1">
    <source>
        <dbReference type="Pfam" id="PF00561"/>
    </source>
</evidence>
<gene>
    <name evidence="2" type="ORF">KG103_06500</name>
</gene>
<dbReference type="RefSeq" id="WP_207340688.1">
    <property type="nucleotide sequence ID" value="NZ_CP074405.1"/>
</dbReference>
<dbReference type="EMBL" id="CP074405">
    <property type="protein sequence ID" value="QVI63510.1"/>
    <property type="molecule type" value="Genomic_DNA"/>
</dbReference>
<dbReference type="Proteomes" id="UP000677804">
    <property type="component" value="Chromosome"/>
</dbReference>
<accession>A0ABX8D7U1</accession>
<keyword evidence="2" id="KW-0378">Hydrolase</keyword>
<dbReference type="PANTHER" id="PTHR43798:SF33">
    <property type="entry name" value="HYDROLASE, PUTATIVE (AFU_ORTHOLOGUE AFUA_2G14860)-RELATED"/>
    <property type="match status" value="1"/>
</dbReference>
<feature type="domain" description="AB hydrolase-1" evidence="1">
    <location>
        <begin position="28"/>
        <end position="137"/>
    </location>
</feature>
<dbReference type="InterPro" id="IPR029058">
    <property type="entry name" value="AB_hydrolase_fold"/>
</dbReference>
<dbReference type="InterPro" id="IPR050266">
    <property type="entry name" value="AB_hydrolase_sf"/>
</dbReference>
<organism evidence="2 3">
    <name type="scientific">Cellulomonas wangleii</name>
    <dbReference type="NCBI Taxonomy" id="2816956"/>
    <lineage>
        <taxon>Bacteria</taxon>
        <taxon>Bacillati</taxon>
        <taxon>Actinomycetota</taxon>
        <taxon>Actinomycetes</taxon>
        <taxon>Micrococcales</taxon>
        <taxon>Cellulomonadaceae</taxon>
        <taxon>Cellulomonas</taxon>
    </lineage>
</organism>
<keyword evidence="3" id="KW-1185">Reference proteome</keyword>
<reference evidence="2 3" key="1">
    <citation type="submission" date="2021-05" db="EMBL/GenBank/DDBJ databases">
        <title>Novel species in genus Cellulomonas.</title>
        <authorList>
            <person name="Zhang G."/>
        </authorList>
    </citation>
    <scope>NUCLEOTIDE SEQUENCE [LARGE SCALE GENOMIC DNA]</scope>
    <source>
        <strain evidence="3">zg-ZUI222</strain>
    </source>
</reference>
<protein>
    <submittedName>
        <fullName evidence="2">Alpha/beta fold hydrolase</fullName>
    </submittedName>
</protein>
<name>A0ABX8D7U1_9CELL</name>
<dbReference type="Pfam" id="PF00561">
    <property type="entry name" value="Abhydrolase_1"/>
    <property type="match status" value="1"/>
</dbReference>
<proteinExistence type="predicted"/>
<dbReference type="GO" id="GO:0016787">
    <property type="term" value="F:hydrolase activity"/>
    <property type="evidence" value="ECO:0007669"/>
    <property type="project" value="UniProtKB-KW"/>
</dbReference>
<dbReference type="PANTHER" id="PTHR43798">
    <property type="entry name" value="MONOACYLGLYCEROL LIPASE"/>
    <property type="match status" value="1"/>
</dbReference>
<evidence type="ECO:0000313" key="2">
    <source>
        <dbReference type="EMBL" id="QVI63510.1"/>
    </source>
</evidence>
<dbReference type="InterPro" id="IPR000073">
    <property type="entry name" value="AB_hydrolase_1"/>
</dbReference>
<sequence length="260" mass="27217">MSETVAVRCPAPGRQVGPLWVVTRGSGPPLVLLHGNGEDHHVFDRMVPALGAGRTLVGIDSRAHGRSPRGTGPLSIARMADDVAEVLDLLGLRQPDVLGFSDGGNVALELAVRRPDRVRRLVVVGANLFPAGLTARVQARVRALHAVAGPLARVVPRLRAFAERVALMACEPRLDPAGLARVTAPTLVVVGERDVVDHAHTGLLVRSLPDARLEVVPRAGHMLPRDRPDLLATLTVGFLTAGPTVAPTGGAGPAPAHDHG</sequence>
<evidence type="ECO:0000313" key="3">
    <source>
        <dbReference type="Proteomes" id="UP000677804"/>
    </source>
</evidence>
<dbReference type="SUPFAM" id="SSF53474">
    <property type="entry name" value="alpha/beta-Hydrolases"/>
    <property type="match status" value="1"/>
</dbReference>